<dbReference type="SMART" id="SM00267">
    <property type="entry name" value="GGDEF"/>
    <property type="match status" value="1"/>
</dbReference>
<dbReference type="InterPro" id="IPR029787">
    <property type="entry name" value="Nucleotide_cyclase"/>
</dbReference>
<dbReference type="Pfam" id="PF08448">
    <property type="entry name" value="PAS_4"/>
    <property type="match status" value="1"/>
</dbReference>
<dbReference type="eggNOG" id="COG5002">
    <property type="taxonomic scope" value="Bacteria"/>
</dbReference>
<dbReference type="SUPFAM" id="SSF55785">
    <property type="entry name" value="PYP-like sensor domain (PAS domain)"/>
    <property type="match status" value="1"/>
</dbReference>
<dbReference type="InterPro" id="IPR001633">
    <property type="entry name" value="EAL_dom"/>
</dbReference>
<keyword evidence="4" id="KW-1185">Reference proteome</keyword>
<sequence length="862" mass="96854">MLIGLSSYAAFYQREASQKQALIEGYYLDKLPRLESEWQTEAEQIKARIEFSRILENTADLRWAKLNALLNAQWEFIEFSNLLILDGQGKVLFRFGTEAHALNNIAVLSSGWLYASDRGEFYQVFQRPLWLGQGGQGSLLLLKSINNAVLKKLEIPETHLHLKFDSALLASSSALPKGATPFDSSVFSGINPHYVETALSWPGSDKLQLVIQREIHASFPLPDFLLRPVLAVVFVAILLWLGLGRWLQSTVLRVESVSAAASRFADSGRLRLAESELEPAQSRKDEIGDLALSLQSLMQIVDTREHEQKAYLGTLALLEEAVLELDCDGRIQRASPGWSTLAHCDDAVGRKLDEFIHVEDLEALHTQCDSLIRGMKSHIGMRLRLGEIDGLMHNSWLECRFVSYWDESGKVAGLRGVLRDVTQTYLQEKQISHMALHDALTGLPNRVLLEDRFKVALRLASRTVHKVGVCFIDLDHFKNINDTLGHKVGDRLLQAFSEVLNTQLRAGDTLARWGGDEFVLLLPDMQSEDSVRETINKVREVMQSPLNVDGADLSVTFSMGVVIYPDDGEEVETLFSEADRAMFYAKSQGRNQVCFFRDMTSQGIGKKELYIQNRLVNAVNSQRIQAWYQPIIEASTGACSGVEVLARWHDDELGWIGPATFIPIAESIGLIRELGQQVWLASLAAAESWQRQGLTLSIAVNLSKRQLFTPYFTEKLLEEVSKHQLSPGSIILEVTESVALLDVEHAAERLQELQEAGFRIAIDDFGTGYSSLSQLHEMHVDELKIDISFVRRLNDPRGLSMTQAIINLARALNLKTVAEGVEDEEAATRLRELGVDYLQGYHFAKPMPREDFERWLAQRNKS</sequence>
<dbReference type="InterPro" id="IPR013656">
    <property type="entry name" value="PAS_4"/>
</dbReference>
<dbReference type="Gene3D" id="3.30.450.20">
    <property type="entry name" value="PAS domain"/>
    <property type="match status" value="1"/>
</dbReference>
<dbReference type="EMBL" id="AP013066">
    <property type="protein sequence ID" value="BAN34747.1"/>
    <property type="molecule type" value="Genomic_DNA"/>
</dbReference>
<dbReference type="PANTHER" id="PTHR44757:SF2">
    <property type="entry name" value="BIOFILM ARCHITECTURE MAINTENANCE PROTEIN MBAA"/>
    <property type="match status" value="1"/>
</dbReference>
<dbReference type="HOGENOM" id="CLU_000445_70_46_4"/>
<dbReference type="InterPro" id="IPR052155">
    <property type="entry name" value="Biofilm_reg_signaling"/>
</dbReference>
<dbReference type="InterPro" id="IPR000014">
    <property type="entry name" value="PAS"/>
</dbReference>
<dbReference type="SUPFAM" id="SSF55073">
    <property type="entry name" value="Nucleotide cyclase"/>
    <property type="match status" value="1"/>
</dbReference>
<feature type="domain" description="GGDEF" evidence="2">
    <location>
        <begin position="465"/>
        <end position="598"/>
    </location>
</feature>
<dbReference type="PROSITE" id="PS50883">
    <property type="entry name" value="EAL"/>
    <property type="match status" value="1"/>
</dbReference>
<organism evidence="3 4">
    <name type="scientific">Sulfuricella denitrificans (strain DSM 22764 / NBRC 105220 / skB26)</name>
    <dbReference type="NCBI Taxonomy" id="1163617"/>
    <lineage>
        <taxon>Bacteria</taxon>
        <taxon>Pseudomonadati</taxon>
        <taxon>Pseudomonadota</taxon>
        <taxon>Betaproteobacteria</taxon>
        <taxon>Nitrosomonadales</taxon>
        <taxon>Sulfuricellaceae</taxon>
        <taxon>Sulfuricella</taxon>
    </lineage>
</organism>
<dbReference type="PROSITE" id="PS50887">
    <property type="entry name" value="GGDEF"/>
    <property type="match status" value="1"/>
</dbReference>
<dbReference type="Proteomes" id="UP000015559">
    <property type="component" value="Chromosome"/>
</dbReference>
<proteinExistence type="predicted"/>
<dbReference type="PANTHER" id="PTHR44757">
    <property type="entry name" value="DIGUANYLATE CYCLASE DGCP"/>
    <property type="match status" value="1"/>
</dbReference>
<dbReference type="AlphaFoldDB" id="S6B274"/>
<dbReference type="KEGG" id="sdr:SCD_n00906"/>
<evidence type="ECO:0000259" key="2">
    <source>
        <dbReference type="PROSITE" id="PS50887"/>
    </source>
</evidence>
<dbReference type="STRING" id="1163617.SCD_n00906"/>
<dbReference type="NCBIfam" id="TIGR00254">
    <property type="entry name" value="GGDEF"/>
    <property type="match status" value="1"/>
</dbReference>
<accession>S6B274</accession>
<dbReference type="Pfam" id="PF00563">
    <property type="entry name" value="EAL"/>
    <property type="match status" value="1"/>
</dbReference>
<dbReference type="SMART" id="SM00052">
    <property type="entry name" value="EAL"/>
    <property type="match status" value="1"/>
</dbReference>
<dbReference type="CDD" id="cd01948">
    <property type="entry name" value="EAL"/>
    <property type="match status" value="1"/>
</dbReference>
<dbReference type="FunFam" id="3.30.70.270:FF:000001">
    <property type="entry name" value="Diguanylate cyclase domain protein"/>
    <property type="match status" value="1"/>
</dbReference>
<feature type="domain" description="EAL" evidence="1">
    <location>
        <begin position="608"/>
        <end position="860"/>
    </location>
</feature>
<dbReference type="Gene3D" id="3.20.20.450">
    <property type="entry name" value="EAL domain"/>
    <property type="match status" value="1"/>
</dbReference>
<evidence type="ECO:0000259" key="1">
    <source>
        <dbReference type="PROSITE" id="PS50883"/>
    </source>
</evidence>
<protein>
    <submittedName>
        <fullName evidence="3">Uncharacterized protein</fullName>
    </submittedName>
</protein>
<dbReference type="SUPFAM" id="SSF141868">
    <property type="entry name" value="EAL domain-like"/>
    <property type="match status" value="1"/>
</dbReference>
<dbReference type="InterPro" id="IPR000160">
    <property type="entry name" value="GGDEF_dom"/>
</dbReference>
<evidence type="ECO:0000313" key="3">
    <source>
        <dbReference type="EMBL" id="BAN34747.1"/>
    </source>
</evidence>
<dbReference type="InterPro" id="IPR035919">
    <property type="entry name" value="EAL_sf"/>
</dbReference>
<dbReference type="GO" id="GO:0003824">
    <property type="term" value="F:catalytic activity"/>
    <property type="evidence" value="ECO:0007669"/>
    <property type="project" value="UniProtKB-ARBA"/>
</dbReference>
<reference evidence="3 4" key="1">
    <citation type="journal article" date="2012" name="Appl. Environ. Microbiol.">
        <title>Draft genome sequence of a psychrotolerant sulfur-oxidizing bacterium, Sulfuricella denitrificans skB26, and proteomic insights into cold adaptation.</title>
        <authorList>
            <person name="Watanabe T."/>
            <person name="Kojima H."/>
            <person name="Fukui M."/>
        </authorList>
    </citation>
    <scope>NUCLEOTIDE SEQUENCE [LARGE SCALE GENOMIC DNA]</scope>
    <source>
        <strain evidence="4">skB26</strain>
    </source>
</reference>
<dbReference type="InterPro" id="IPR035965">
    <property type="entry name" value="PAS-like_dom_sf"/>
</dbReference>
<dbReference type="Gene3D" id="3.30.70.270">
    <property type="match status" value="1"/>
</dbReference>
<dbReference type="CDD" id="cd00130">
    <property type="entry name" value="PAS"/>
    <property type="match status" value="1"/>
</dbReference>
<dbReference type="CDD" id="cd01949">
    <property type="entry name" value="GGDEF"/>
    <property type="match status" value="1"/>
</dbReference>
<evidence type="ECO:0000313" key="4">
    <source>
        <dbReference type="Proteomes" id="UP000015559"/>
    </source>
</evidence>
<dbReference type="eggNOG" id="COG5001">
    <property type="taxonomic scope" value="Bacteria"/>
</dbReference>
<dbReference type="Pfam" id="PF00990">
    <property type="entry name" value="GGDEF"/>
    <property type="match status" value="1"/>
</dbReference>
<gene>
    <name evidence="3" type="ORF">SCD_n00906</name>
</gene>
<name>S6B274_SULDS</name>
<dbReference type="InterPro" id="IPR043128">
    <property type="entry name" value="Rev_trsase/Diguanyl_cyclase"/>
</dbReference>